<dbReference type="Proteomes" id="UP000528286">
    <property type="component" value="Unassembled WGS sequence"/>
</dbReference>
<evidence type="ECO:0000256" key="4">
    <source>
        <dbReference type="ARBA" id="ARBA00022989"/>
    </source>
</evidence>
<feature type="transmembrane region" description="Helical" evidence="6">
    <location>
        <begin position="75"/>
        <end position="97"/>
    </location>
</feature>
<sequence>MRERIRKLAFFVIAGTAGFLTDAGTLHLLITHTAVGPYIARIFSIALAMFVTWQINRTATFSRSGRSTTDEGIRYAFVGILGAVLNYAVYASLIFLLPGLQPVAAVVAASLAAMGFSYFGYSRFVFGEK</sequence>
<dbReference type="GO" id="GO:0005886">
    <property type="term" value="C:plasma membrane"/>
    <property type="evidence" value="ECO:0007669"/>
    <property type="project" value="TreeGrafter"/>
</dbReference>
<comment type="caution">
    <text evidence="8">The sequence shown here is derived from an EMBL/GenBank/DDBJ whole genome shotgun (WGS) entry which is preliminary data.</text>
</comment>
<accession>A0A7W6J7R9</accession>
<evidence type="ECO:0000256" key="1">
    <source>
        <dbReference type="ARBA" id="ARBA00004141"/>
    </source>
</evidence>
<dbReference type="PANTHER" id="PTHR38459:SF1">
    <property type="entry name" value="PROPHAGE BACTOPRENOL-LINKED GLUCOSE TRANSLOCASE HOMOLOG"/>
    <property type="match status" value="1"/>
</dbReference>
<feature type="domain" description="GtrA/DPMS transmembrane" evidence="7">
    <location>
        <begin position="11"/>
        <end position="126"/>
    </location>
</feature>
<evidence type="ECO:0000256" key="2">
    <source>
        <dbReference type="ARBA" id="ARBA00009399"/>
    </source>
</evidence>
<comment type="similarity">
    <text evidence="2">Belongs to the GtrA family.</text>
</comment>
<dbReference type="InterPro" id="IPR051401">
    <property type="entry name" value="GtrA_CellWall_Glycosyl"/>
</dbReference>
<reference evidence="8 9" key="1">
    <citation type="submission" date="2020-08" db="EMBL/GenBank/DDBJ databases">
        <title>Genomic Encyclopedia of Type Strains, Phase IV (KMG-IV): sequencing the most valuable type-strain genomes for metagenomic binning, comparative biology and taxonomic classification.</title>
        <authorList>
            <person name="Goeker M."/>
        </authorList>
    </citation>
    <scope>NUCLEOTIDE SEQUENCE [LARGE SCALE GENOMIC DNA]</scope>
    <source>
        <strain evidence="8 9">DSM 29853</strain>
    </source>
</reference>
<dbReference type="InterPro" id="IPR007267">
    <property type="entry name" value="GtrA_DPMS_TM"/>
</dbReference>
<comment type="subcellular location">
    <subcellularLocation>
        <location evidence="1">Membrane</location>
        <topology evidence="1">Multi-pass membrane protein</topology>
    </subcellularLocation>
</comment>
<keyword evidence="5 6" id="KW-0472">Membrane</keyword>
<dbReference type="AlphaFoldDB" id="A0A7W6J7R9"/>
<evidence type="ECO:0000256" key="3">
    <source>
        <dbReference type="ARBA" id="ARBA00022692"/>
    </source>
</evidence>
<evidence type="ECO:0000259" key="7">
    <source>
        <dbReference type="Pfam" id="PF04138"/>
    </source>
</evidence>
<gene>
    <name evidence="8" type="ORF">GGR23_003588</name>
</gene>
<proteinExistence type="inferred from homology"/>
<dbReference type="Pfam" id="PF04138">
    <property type="entry name" value="GtrA_DPMS_TM"/>
    <property type="match status" value="1"/>
</dbReference>
<dbReference type="GO" id="GO:0000271">
    <property type="term" value="P:polysaccharide biosynthetic process"/>
    <property type="evidence" value="ECO:0007669"/>
    <property type="project" value="InterPro"/>
</dbReference>
<dbReference type="EMBL" id="JACIEZ010000009">
    <property type="protein sequence ID" value="MBB4066373.1"/>
    <property type="molecule type" value="Genomic_DNA"/>
</dbReference>
<evidence type="ECO:0000313" key="9">
    <source>
        <dbReference type="Proteomes" id="UP000528286"/>
    </source>
</evidence>
<protein>
    <submittedName>
        <fullName evidence="8">Putative flippase GtrA</fullName>
    </submittedName>
</protein>
<name>A0A7W6J7R9_9HYPH</name>
<evidence type="ECO:0000256" key="5">
    <source>
        <dbReference type="ARBA" id="ARBA00023136"/>
    </source>
</evidence>
<evidence type="ECO:0000256" key="6">
    <source>
        <dbReference type="SAM" id="Phobius"/>
    </source>
</evidence>
<organism evidence="8 9">
    <name type="scientific">Gellertiella hungarica</name>
    <dbReference type="NCBI Taxonomy" id="1572859"/>
    <lineage>
        <taxon>Bacteria</taxon>
        <taxon>Pseudomonadati</taxon>
        <taxon>Pseudomonadota</taxon>
        <taxon>Alphaproteobacteria</taxon>
        <taxon>Hyphomicrobiales</taxon>
        <taxon>Rhizobiaceae</taxon>
        <taxon>Gellertiella</taxon>
    </lineage>
</organism>
<keyword evidence="9" id="KW-1185">Reference proteome</keyword>
<feature type="transmembrane region" description="Helical" evidence="6">
    <location>
        <begin position="103"/>
        <end position="121"/>
    </location>
</feature>
<evidence type="ECO:0000313" key="8">
    <source>
        <dbReference type="EMBL" id="MBB4066373.1"/>
    </source>
</evidence>
<dbReference type="PANTHER" id="PTHR38459">
    <property type="entry name" value="PROPHAGE BACTOPRENOL-LINKED GLUCOSE TRANSLOCASE HOMOLOG"/>
    <property type="match status" value="1"/>
</dbReference>
<keyword evidence="4 6" id="KW-1133">Transmembrane helix</keyword>
<feature type="transmembrane region" description="Helical" evidence="6">
    <location>
        <begin position="39"/>
        <end position="55"/>
    </location>
</feature>
<keyword evidence="3 6" id="KW-0812">Transmembrane</keyword>